<dbReference type="PROSITE" id="PS51841">
    <property type="entry name" value="LTD"/>
    <property type="match status" value="3"/>
</dbReference>
<keyword evidence="2" id="KW-0472">Membrane</keyword>
<dbReference type="SUPFAM" id="SSF74853">
    <property type="entry name" value="Lamin A/C globular tail domain"/>
    <property type="match status" value="3"/>
</dbReference>
<feature type="transmembrane region" description="Helical" evidence="2">
    <location>
        <begin position="624"/>
        <end position="643"/>
    </location>
</feature>
<proteinExistence type="predicted"/>
<dbReference type="Proteomes" id="UP000281261">
    <property type="component" value="Unassembled WGS sequence"/>
</dbReference>
<feature type="domain" description="LTD" evidence="3">
    <location>
        <begin position="24"/>
        <end position="152"/>
    </location>
</feature>
<feature type="compositionally biased region" description="Polar residues" evidence="1">
    <location>
        <begin position="418"/>
        <end position="430"/>
    </location>
</feature>
<feature type="domain" description="LTD" evidence="3">
    <location>
        <begin position="458"/>
        <end position="567"/>
    </location>
</feature>
<evidence type="ECO:0000259" key="3">
    <source>
        <dbReference type="PROSITE" id="PS51841"/>
    </source>
</evidence>
<evidence type="ECO:0000256" key="1">
    <source>
        <dbReference type="SAM" id="MobiDB-lite"/>
    </source>
</evidence>
<dbReference type="AlphaFoldDB" id="A0A420ZDS3"/>
<keyword evidence="2" id="KW-0812">Transmembrane</keyword>
<sequence>MKRAVKFVAGLAIGALLVSPWLVTRTSAQNTPNVIINELAWAGSSMSTQDEWIELYNPTAEAVDIGNWEITKNTGEEKLMVTIPDATSLEAGGYFVIANFGAENSVLAIEPDLVNSSITLSNTSLEIKLYSGDFSNPNNLVDVAGDGKTPPAGDNALKTSMERDADFVSWHDAVAAVNLDEGILDLATPAANNSELTYPPTIASVVPNEIEAGEIFEVEEIVGTNFSIDPVPEIKLIRDSATRVGVEVNVVSDSLIDYVKFDIAGAQTGEWDIQLTNPDGKIAVLPSAITILEPPPEYDLTTTVRINEIYPQPNTTSNDEYIELYNFGDKTINLSGWQLDDIVNGGSNPYIFENKTIGAKSFLIIYKPDSKITLNDSGDSVHLIQPNDFILDELNYDKAQQGMTLARFPEGWLWTKTPTPNGSNVLTETQPAEPEPEDEPEPKLKLDEKDKITNEKLNTIQFEAGDIVICELLPNPSEGDEFIELHNLAGKDINLSQWQLKDASGKIYTINDFQLAIQSVNNSIIRPDQYVIIVQSVSDIHLNNSGGESLMLLDPSGNEIDFVNYPDKAPKGAAYVLMDDGGWTWANPPTPGAPNIVVLEEEDEPIAAAPILFELPPSGLHNRAWWGILLVSFAKAAIVFWVWRNKKIYENSNYYHKFVRNAQTW</sequence>
<organism evidence="4 5">
    <name type="scientific">candidate division Kazan bacterium</name>
    <dbReference type="NCBI Taxonomy" id="2202143"/>
    <lineage>
        <taxon>Bacteria</taxon>
        <taxon>Bacteria division Kazan-3B-28</taxon>
    </lineage>
</organism>
<gene>
    <name evidence="4" type="ORF">DRH29_01320</name>
</gene>
<evidence type="ECO:0000313" key="4">
    <source>
        <dbReference type="EMBL" id="RLC37711.1"/>
    </source>
</evidence>
<feature type="domain" description="LTD" evidence="3">
    <location>
        <begin position="294"/>
        <end position="433"/>
    </location>
</feature>
<keyword evidence="2" id="KW-1133">Transmembrane helix</keyword>
<evidence type="ECO:0000256" key="2">
    <source>
        <dbReference type="SAM" id="Phobius"/>
    </source>
</evidence>
<protein>
    <recommendedName>
        <fullName evidence="3">LTD domain-containing protein</fullName>
    </recommendedName>
</protein>
<accession>A0A420ZDS3</accession>
<comment type="caution">
    <text evidence="4">The sequence shown here is derived from an EMBL/GenBank/DDBJ whole genome shotgun (WGS) entry which is preliminary data.</text>
</comment>
<feature type="region of interest" description="Disordered" evidence="1">
    <location>
        <begin position="418"/>
        <end position="443"/>
    </location>
</feature>
<dbReference type="EMBL" id="QMNG01000002">
    <property type="protein sequence ID" value="RLC37711.1"/>
    <property type="molecule type" value="Genomic_DNA"/>
</dbReference>
<evidence type="ECO:0000313" key="5">
    <source>
        <dbReference type="Proteomes" id="UP000281261"/>
    </source>
</evidence>
<dbReference type="InterPro" id="IPR001322">
    <property type="entry name" value="Lamin_tail_dom"/>
</dbReference>
<dbReference type="InterPro" id="IPR036415">
    <property type="entry name" value="Lamin_tail_dom_sf"/>
</dbReference>
<name>A0A420ZDS3_UNCK3</name>
<dbReference type="Gene3D" id="2.60.40.1260">
    <property type="entry name" value="Lamin Tail domain"/>
    <property type="match status" value="3"/>
</dbReference>
<reference evidence="4 5" key="1">
    <citation type="submission" date="2018-06" db="EMBL/GenBank/DDBJ databases">
        <title>Extensive metabolic versatility and redundancy in microbially diverse, dynamic hydrothermal sediments.</title>
        <authorList>
            <person name="Dombrowski N."/>
            <person name="Teske A."/>
            <person name="Baker B.J."/>
        </authorList>
    </citation>
    <scope>NUCLEOTIDE SEQUENCE [LARGE SCALE GENOMIC DNA]</scope>
    <source>
        <strain evidence="4">B79_G16</strain>
    </source>
</reference>
<dbReference type="Pfam" id="PF00932">
    <property type="entry name" value="LTD"/>
    <property type="match status" value="3"/>
</dbReference>